<comment type="caution">
    <text evidence="1">The sequence shown here is derived from an EMBL/GenBank/DDBJ whole genome shotgun (WGS) entry which is preliminary data.</text>
</comment>
<proteinExistence type="predicted"/>
<organism evidence="1 2">
    <name type="scientific">Streptococcus suis</name>
    <dbReference type="NCBI Taxonomy" id="1307"/>
    <lineage>
        <taxon>Bacteria</taxon>
        <taxon>Bacillati</taxon>
        <taxon>Bacillota</taxon>
        <taxon>Bacilli</taxon>
        <taxon>Lactobacillales</taxon>
        <taxon>Streptococcaceae</taxon>
        <taxon>Streptococcus</taxon>
    </lineage>
</organism>
<protein>
    <submittedName>
        <fullName evidence="1">Uncharacterized protein</fullName>
    </submittedName>
</protein>
<gene>
    <name evidence="1" type="ORF">FAJ36_04800</name>
</gene>
<accession>A0A4T2H2S8</accession>
<dbReference type="EMBL" id="SSXN01000004">
    <property type="protein sequence ID" value="TII06052.1"/>
    <property type="molecule type" value="Genomic_DNA"/>
</dbReference>
<sequence length="85" mass="9541">MELGDKANSVRFSRIGQIWSGKHELLRFASQALSPTFLPRFSVSRLGLKQFPELFHSTELLKPINLCAEMLTRTLKSAPIPSLVS</sequence>
<evidence type="ECO:0000313" key="2">
    <source>
        <dbReference type="Proteomes" id="UP000305785"/>
    </source>
</evidence>
<dbReference type="AlphaFoldDB" id="A0A4T2H2S8"/>
<reference evidence="1 2" key="1">
    <citation type="submission" date="2019-04" db="EMBL/GenBank/DDBJ databases">
        <title>Genome analysis of Streptococcus suis strain WUSS330.</title>
        <authorList>
            <person name="Chen H."/>
            <person name="Gao X."/>
            <person name="Wu Z."/>
        </authorList>
    </citation>
    <scope>NUCLEOTIDE SEQUENCE [LARGE SCALE GENOMIC DNA]</scope>
    <source>
        <strain evidence="1 2">WUSS330</strain>
    </source>
</reference>
<name>A0A4T2H2S8_STRSU</name>
<evidence type="ECO:0000313" key="1">
    <source>
        <dbReference type="EMBL" id="TII06052.1"/>
    </source>
</evidence>
<dbReference type="Proteomes" id="UP000305785">
    <property type="component" value="Unassembled WGS sequence"/>
</dbReference>